<dbReference type="RefSeq" id="WP_126867099.1">
    <property type="nucleotide sequence ID" value="NZ_JAUSTX010000033.1"/>
</dbReference>
<dbReference type="PRINTS" id="PR00412">
    <property type="entry name" value="EPOXHYDRLASE"/>
</dbReference>
<feature type="domain" description="AB hydrolase-1" evidence="2">
    <location>
        <begin position="21"/>
        <end position="132"/>
    </location>
</feature>
<keyword evidence="1 4" id="KW-0378">Hydrolase</keyword>
<gene>
    <name evidence="4" type="ORF">ELQ35_20825</name>
</gene>
<proteinExistence type="predicted"/>
<evidence type="ECO:0000259" key="2">
    <source>
        <dbReference type="Pfam" id="PF00561"/>
    </source>
</evidence>
<dbReference type="Pfam" id="PF00561">
    <property type="entry name" value="Abhydrolase_1"/>
    <property type="match status" value="1"/>
</dbReference>
<dbReference type="InterPro" id="IPR050266">
    <property type="entry name" value="AB_hydrolase_sf"/>
</dbReference>
<dbReference type="OrthoDB" id="9805423at2"/>
<keyword evidence="5" id="KW-1185">Reference proteome</keyword>
<dbReference type="EMBL" id="RYZZ01000044">
    <property type="protein sequence ID" value="RUQ25112.1"/>
    <property type="molecule type" value="Genomic_DNA"/>
</dbReference>
<evidence type="ECO:0000313" key="4">
    <source>
        <dbReference type="EMBL" id="RUQ25112.1"/>
    </source>
</evidence>
<sequence>MFKKVNGITINYEVKGQGEETIIFVHGLGGSLNIWNSQVNICSRYFKTITYDLRGSGRSEVSTNEYSIELWVEDLKALLDSENVGQAHLVGWSLGTLIVQHFAITHPEMVLSQSLVGPLWEIPETGKTNLYKRADLVEQEGMDAVADTIIDGGVSPYSKHGQTALVGLIRELLQRNDKRAYAATCKALADGKAINHQDVQAPTLLIVGDGDNTAPVPVATRLLNHFPNAKLEVISNSGHWTTVEKPQEVNQLLLRFLQTANQSQTVRV</sequence>
<dbReference type="InterPro" id="IPR029058">
    <property type="entry name" value="AB_hydrolase_fold"/>
</dbReference>
<protein>
    <submittedName>
        <fullName evidence="4">Alpha/beta fold hydrolase</fullName>
    </submittedName>
</protein>
<dbReference type="Gene3D" id="3.40.50.1820">
    <property type="entry name" value="alpha/beta hydrolase"/>
    <property type="match status" value="1"/>
</dbReference>
<dbReference type="GO" id="GO:0016020">
    <property type="term" value="C:membrane"/>
    <property type="evidence" value="ECO:0007669"/>
    <property type="project" value="TreeGrafter"/>
</dbReference>
<dbReference type="PANTHER" id="PTHR43798:SF31">
    <property type="entry name" value="AB HYDROLASE SUPERFAMILY PROTEIN YCLE"/>
    <property type="match status" value="1"/>
</dbReference>
<name>A0A3S0VIJ0_9BACI</name>
<evidence type="ECO:0000313" key="5">
    <source>
        <dbReference type="Proteomes" id="UP000267430"/>
    </source>
</evidence>
<evidence type="ECO:0000259" key="3">
    <source>
        <dbReference type="Pfam" id="PF08386"/>
    </source>
</evidence>
<dbReference type="Pfam" id="PF08386">
    <property type="entry name" value="Abhydrolase_4"/>
    <property type="match status" value="1"/>
</dbReference>
<dbReference type="PRINTS" id="PR00111">
    <property type="entry name" value="ABHYDROLASE"/>
</dbReference>
<dbReference type="InterPro" id="IPR000639">
    <property type="entry name" value="Epox_hydrolase-like"/>
</dbReference>
<dbReference type="PANTHER" id="PTHR43798">
    <property type="entry name" value="MONOACYLGLYCEROL LIPASE"/>
    <property type="match status" value="1"/>
</dbReference>
<feature type="domain" description="Peptidase S33 tripeptidyl aminopeptidase-like C-terminal" evidence="3">
    <location>
        <begin position="194"/>
        <end position="262"/>
    </location>
</feature>
<organism evidence="4 5">
    <name type="scientific">Peribacillus cavernae</name>
    <dbReference type="NCBI Taxonomy" id="1674310"/>
    <lineage>
        <taxon>Bacteria</taxon>
        <taxon>Bacillati</taxon>
        <taxon>Bacillota</taxon>
        <taxon>Bacilli</taxon>
        <taxon>Bacillales</taxon>
        <taxon>Bacillaceae</taxon>
        <taxon>Peribacillus</taxon>
    </lineage>
</organism>
<dbReference type="GO" id="GO:0016787">
    <property type="term" value="F:hydrolase activity"/>
    <property type="evidence" value="ECO:0007669"/>
    <property type="project" value="UniProtKB-KW"/>
</dbReference>
<dbReference type="InterPro" id="IPR000073">
    <property type="entry name" value="AB_hydrolase_1"/>
</dbReference>
<dbReference type="Proteomes" id="UP000267430">
    <property type="component" value="Unassembled WGS sequence"/>
</dbReference>
<dbReference type="InterPro" id="IPR013595">
    <property type="entry name" value="Pept_S33_TAP-like_C"/>
</dbReference>
<reference evidence="4 5" key="1">
    <citation type="submission" date="2018-12" db="EMBL/GenBank/DDBJ databases">
        <title>Bacillus chawlae sp. nov., Bacillus glennii sp. nov., and Bacillus saganii sp. nov. Isolated from the Vehicle Assembly Building at Kennedy Space Center where the Viking Spacecraft were Assembled.</title>
        <authorList>
            <person name="Seuylemezian A."/>
            <person name="Vaishampayan P."/>
        </authorList>
    </citation>
    <scope>NUCLEOTIDE SEQUENCE [LARGE SCALE GENOMIC DNA]</scope>
    <source>
        <strain evidence="4 5">L5</strain>
    </source>
</reference>
<accession>A0A3S0VIJ0</accession>
<dbReference type="SUPFAM" id="SSF53474">
    <property type="entry name" value="alpha/beta-Hydrolases"/>
    <property type="match status" value="1"/>
</dbReference>
<comment type="caution">
    <text evidence="4">The sequence shown here is derived from an EMBL/GenBank/DDBJ whole genome shotgun (WGS) entry which is preliminary data.</text>
</comment>
<dbReference type="AlphaFoldDB" id="A0A3S0VIJ0"/>
<evidence type="ECO:0000256" key="1">
    <source>
        <dbReference type="ARBA" id="ARBA00022801"/>
    </source>
</evidence>